<feature type="region of interest" description="Disordered" evidence="1">
    <location>
        <begin position="1"/>
        <end position="43"/>
    </location>
</feature>
<dbReference type="AlphaFoldDB" id="A0AAD6UE81"/>
<organism evidence="2 3">
    <name type="scientific">Mycena belliarum</name>
    <dbReference type="NCBI Taxonomy" id="1033014"/>
    <lineage>
        <taxon>Eukaryota</taxon>
        <taxon>Fungi</taxon>
        <taxon>Dikarya</taxon>
        <taxon>Basidiomycota</taxon>
        <taxon>Agaricomycotina</taxon>
        <taxon>Agaricomycetes</taxon>
        <taxon>Agaricomycetidae</taxon>
        <taxon>Agaricales</taxon>
        <taxon>Marasmiineae</taxon>
        <taxon>Mycenaceae</taxon>
        <taxon>Mycena</taxon>
    </lineage>
</organism>
<name>A0AAD6UE81_9AGAR</name>
<accession>A0AAD6UE81</accession>
<keyword evidence="3" id="KW-1185">Reference proteome</keyword>
<reference evidence="2" key="1">
    <citation type="submission" date="2023-03" db="EMBL/GenBank/DDBJ databases">
        <title>Massive genome expansion in bonnet fungi (Mycena s.s.) driven by repeated elements and novel gene families across ecological guilds.</title>
        <authorList>
            <consortium name="Lawrence Berkeley National Laboratory"/>
            <person name="Harder C.B."/>
            <person name="Miyauchi S."/>
            <person name="Viragh M."/>
            <person name="Kuo A."/>
            <person name="Thoen E."/>
            <person name="Andreopoulos B."/>
            <person name="Lu D."/>
            <person name="Skrede I."/>
            <person name="Drula E."/>
            <person name="Henrissat B."/>
            <person name="Morin E."/>
            <person name="Kohler A."/>
            <person name="Barry K."/>
            <person name="LaButti K."/>
            <person name="Morin E."/>
            <person name="Salamov A."/>
            <person name="Lipzen A."/>
            <person name="Mereny Z."/>
            <person name="Hegedus B."/>
            <person name="Baldrian P."/>
            <person name="Stursova M."/>
            <person name="Weitz H."/>
            <person name="Taylor A."/>
            <person name="Grigoriev I.V."/>
            <person name="Nagy L.G."/>
            <person name="Martin F."/>
            <person name="Kauserud H."/>
        </authorList>
    </citation>
    <scope>NUCLEOTIDE SEQUENCE</scope>
    <source>
        <strain evidence="2">CBHHK173m</strain>
    </source>
</reference>
<dbReference type="EMBL" id="JARJCN010000007">
    <property type="protein sequence ID" value="KAJ7099341.1"/>
    <property type="molecule type" value="Genomic_DNA"/>
</dbReference>
<evidence type="ECO:0000313" key="2">
    <source>
        <dbReference type="EMBL" id="KAJ7099341.1"/>
    </source>
</evidence>
<feature type="compositionally biased region" description="Polar residues" evidence="1">
    <location>
        <begin position="1"/>
        <end position="15"/>
    </location>
</feature>
<sequence>MSPQHPSQDPSGSQDVHSDHADHATTSFRHIHQPQPIRPIPGVWDGLAREVDRTYVDEHSYDATNFPGPQNTLGLFSSDPKHSAAVASPSRPSRHTPLARRKIQDYEIQGGWSFDASGRTHYVPHGGIKEVSEDGDDLPPTVPRDVDLLVEESPTFFENEPLPPETTPPPRPVQRTVELLPLSFLSRLALGEGSNTYTGALPPTSPHDLHDFTSDLFDSNDPSTTMTPSTCSSSTPAILTQSQELNIVEQNLMSLTTGSLDVVSLHATFAALPGPLDADLALCNQIGEALHAVQESLRRRAQISPEEWRLRSTSCQRKYDYRLISLRKTLQRLHLLSASAPRVHQFSRLRELLKHHYAKLSDLAAKFNATFDRLRSRHFSNLLGDVYTDIQRRTEGRKEERKILRAARRPYDSVFHREGRRPSLVEVL</sequence>
<evidence type="ECO:0000256" key="1">
    <source>
        <dbReference type="SAM" id="MobiDB-lite"/>
    </source>
</evidence>
<gene>
    <name evidence="2" type="ORF">B0H15DRAFT_1018610</name>
</gene>
<feature type="region of interest" description="Disordered" evidence="1">
    <location>
        <begin position="61"/>
        <end position="100"/>
    </location>
</feature>
<proteinExistence type="predicted"/>
<evidence type="ECO:0000313" key="3">
    <source>
        <dbReference type="Proteomes" id="UP001222325"/>
    </source>
</evidence>
<comment type="caution">
    <text evidence="2">The sequence shown here is derived from an EMBL/GenBank/DDBJ whole genome shotgun (WGS) entry which is preliminary data.</text>
</comment>
<dbReference type="Proteomes" id="UP001222325">
    <property type="component" value="Unassembled WGS sequence"/>
</dbReference>
<protein>
    <submittedName>
        <fullName evidence="2">Uncharacterized protein</fullName>
    </submittedName>
</protein>